<evidence type="ECO:0000313" key="2">
    <source>
        <dbReference type="Proteomes" id="UP000580051"/>
    </source>
</evidence>
<dbReference type="AlphaFoldDB" id="A0A6V8NKU5"/>
<sequence length="79" mass="9199">MGFAPKAGAVWCDRGQNAAKVVRCAHKILQRGIRCIAQLSFYLFVLVRLLKPIIQIIHPNAKVFLYFRLLCILWILQWF</sequence>
<dbReference type="Proteomes" id="UP000580051">
    <property type="component" value="Unassembled WGS sequence"/>
</dbReference>
<proteinExistence type="predicted"/>
<organism evidence="1 2">
    <name type="scientific">Candidatus Hakubella thermalkaliphila</name>
    <dbReference type="NCBI Taxonomy" id="2754717"/>
    <lineage>
        <taxon>Bacteria</taxon>
        <taxon>Bacillati</taxon>
        <taxon>Actinomycetota</taxon>
        <taxon>Actinomycetota incertae sedis</taxon>
        <taxon>Candidatus Hakubellales</taxon>
        <taxon>Candidatus Hakubellaceae</taxon>
        <taxon>Candidatus Hakubella</taxon>
    </lineage>
</organism>
<reference evidence="1 2" key="1">
    <citation type="journal article" date="2020" name="Front. Microbiol.">
        <title>Single-cell genomics of novel Actinobacteria with the Wood-Ljungdahl pathway discovered in a serpentinizing system.</title>
        <authorList>
            <person name="Merino N."/>
            <person name="Kawai M."/>
            <person name="Boyd E.S."/>
            <person name="Colman D.R."/>
            <person name="McGlynn S.E."/>
            <person name="Nealson K.H."/>
            <person name="Kurokawa K."/>
            <person name="Hongoh Y."/>
        </authorList>
    </citation>
    <scope>NUCLEOTIDE SEQUENCE [LARGE SCALE GENOMIC DNA]</scope>
    <source>
        <strain evidence="1 2">S06</strain>
    </source>
</reference>
<gene>
    <name evidence="1" type="ORF">HKBW3S06_00186</name>
</gene>
<protein>
    <submittedName>
        <fullName evidence="1">Uncharacterized protein</fullName>
    </submittedName>
</protein>
<dbReference type="EMBL" id="BLRV01000010">
    <property type="protein sequence ID" value="GFP20959.1"/>
    <property type="molecule type" value="Genomic_DNA"/>
</dbReference>
<accession>A0A6V8NKU5</accession>
<name>A0A6V8NKU5_9ACTN</name>
<comment type="caution">
    <text evidence="1">The sequence shown here is derived from an EMBL/GenBank/DDBJ whole genome shotgun (WGS) entry which is preliminary data.</text>
</comment>
<evidence type="ECO:0000313" key="1">
    <source>
        <dbReference type="EMBL" id="GFP20959.1"/>
    </source>
</evidence>